<organism evidence="1 2">
    <name type="scientific">Alkalitalea saponilacus</name>
    <dbReference type="NCBI Taxonomy" id="889453"/>
    <lineage>
        <taxon>Bacteria</taxon>
        <taxon>Pseudomonadati</taxon>
        <taxon>Bacteroidota</taxon>
        <taxon>Bacteroidia</taxon>
        <taxon>Marinilabiliales</taxon>
        <taxon>Marinilabiliaceae</taxon>
        <taxon>Alkalitalea</taxon>
    </lineage>
</organism>
<dbReference type="EMBL" id="FUYV01000001">
    <property type="protein sequence ID" value="SKB30672.1"/>
    <property type="molecule type" value="Genomic_DNA"/>
</dbReference>
<dbReference type="Proteomes" id="UP000191055">
    <property type="component" value="Unassembled WGS sequence"/>
</dbReference>
<protein>
    <recommendedName>
        <fullName evidence="3">Addiction module component, TIGR02574 family</fullName>
    </recommendedName>
</protein>
<evidence type="ECO:0000313" key="1">
    <source>
        <dbReference type="EMBL" id="SKB30672.1"/>
    </source>
</evidence>
<evidence type="ECO:0008006" key="3">
    <source>
        <dbReference type="Google" id="ProtNLM"/>
    </source>
</evidence>
<gene>
    <name evidence="1" type="ORF">SAMN03080601_00113</name>
</gene>
<keyword evidence="2" id="KW-1185">Reference proteome</keyword>
<name>A0A1T5A6M1_9BACT</name>
<reference evidence="1 2" key="1">
    <citation type="submission" date="2017-02" db="EMBL/GenBank/DDBJ databases">
        <authorList>
            <person name="Peterson S.W."/>
        </authorList>
    </citation>
    <scope>NUCLEOTIDE SEQUENCE [LARGE SCALE GENOMIC DNA]</scope>
    <source>
        <strain evidence="1 2">DSM 24412</strain>
    </source>
</reference>
<accession>A0A1T5A6M1</accession>
<sequence>MNNMNIQAEKAIIIEQFKQVNDVDLIHAIKNMLNYALKKENKSIDIPEAHQKLVMERFDKVRKDPGRLLDWDEAKKTLKA</sequence>
<evidence type="ECO:0000313" key="2">
    <source>
        <dbReference type="Proteomes" id="UP000191055"/>
    </source>
</evidence>
<proteinExistence type="predicted"/>
<dbReference type="KEGG" id="asx:CDL62_06620"/>
<dbReference type="AlphaFoldDB" id="A0A1T5A6M1"/>